<dbReference type="Proteomes" id="UP000054359">
    <property type="component" value="Unassembled WGS sequence"/>
</dbReference>
<protein>
    <submittedName>
        <fullName evidence="1">Uncharacterized protein</fullName>
    </submittedName>
</protein>
<evidence type="ECO:0000313" key="2">
    <source>
        <dbReference type="Proteomes" id="UP000054359"/>
    </source>
</evidence>
<feature type="non-terminal residue" evidence="1">
    <location>
        <position position="55"/>
    </location>
</feature>
<gene>
    <name evidence="1" type="ORF">X975_25562</name>
</gene>
<dbReference type="AlphaFoldDB" id="A0A087UKY6"/>
<proteinExistence type="predicted"/>
<dbReference type="EMBL" id="KK120319">
    <property type="protein sequence ID" value="KFM78025.1"/>
    <property type="molecule type" value="Genomic_DNA"/>
</dbReference>
<organism evidence="1 2">
    <name type="scientific">Stegodyphus mimosarum</name>
    <name type="common">African social velvet spider</name>
    <dbReference type="NCBI Taxonomy" id="407821"/>
    <lineage>
        <taxon>Eukaryota</taxon>
        <taxon>Metazoa</taxon>
        <taxon>Ecdysozoa</taxon>
        <taxon>Arthropoda</taxon>
        <taxon>Chelicerata</taxon>
        <taxon>Arachnida</taxon>
        <taxon>Araneae</taxon>
        <taxon>Araneomorphae</taxon>
        <taxon>Entelegynae</taxon>
        <taxon>Eresoidea</taxon>
        <taxon>Eresidae</taxon>
        <taxon>Stegodyphus</taxon>
    </lineage>
</organism>
<name>A0A087UKY6_STEMI</name>
<accession>A0A087UKY6</accession>
<sequence>MEILQSAKQMMGQLVHNHNIQFSHFILLILSKAIYKEIFLANKYCIEFPEDLEVI</sequence>
<keyword evidence="2" id="KW-1185">Reference proteome</keyword>
<evidence type="ECO:0000313" key="1">
    <source>
        <dbReference type="EMBL" id="KFM78025.1"/>
    </source>
</evidence>
<reference evidence="1 2" key="1">
    <citation type="submission" date="2013-11" db="EMBL/GenBank/DDBJ databases">
        <title>Genome sequencing of Stegodyphus mimosarum.</title>
        <authorList>
            <person name="Bechsgaard J."/>
        </authorList>
    </citation>
    <scope>NUCLEOTIDE SEQUENCE [LARGE SCALE GENOMIC DNA]</scope>
</reference>